<dbReference type="InterPro" id="IPR045801">
    <property type="entry name" value="MEKK4_N"/>
</dbReference>
<feature type="compositionally biased region" description="Low complexity" evidence="47">
    <location>
        <begin position="1312"/>
        <end position="1327"/>
    </location>
</feature>
<keyword evidence="26" id="KW-0325">Glycoprotein</keyword>
<keyword evidence="21" id="KW-0460">Magnesium</keyword>
<reference evidence="51" key="1">
    <citation type="journal article" date="2011" name="Nat. Biotechnol.">
        <title>The genomic sequence of the Chinese hamster ovary (CHO)-K1 cell line.</title>
        <authorList>
            <person name="Xu X."/>
            <person name="Nagarajan H."/>
            <person name="Lewis N.E."/>
            <person name="Pan S."/>
            <person name="Cai Z."/>
            <person name="Liu X."/>
            <person name="Chen W."/>
            <person name="Xie M."/>
            <person name="Wang W."/>
            <person name="Hammond S."/>
            <person name="Andersen M.R."/>
            <person name="Neff N."/>
            <person name="Passarelli B."/>
            <person name="Koh W."/>
            <person name="Fan H.C."/>
            <person name="Wang J."/>
            <person name="Gui Y."/>
            <person name="Lee K.H."/>
            <person name="Betenbaugh M.J."/>
            <person name="Quake S.R."/>
            <person name="Famili I."/>
            <person name="Palsson B.O."/>
            <person name="Wang J."/>
        </authorList>
    </citation>
    <scope>NUCLEOTIDE SEQUENCE [LARGE SCALE GENOMIC DNA]</scope>
    <source>
        <strain evidence="51">CHO K1 cell line</strain>
    </source>
</reference>
<evidence type="ECO:0000256" key="41">
    <source>
        <dbReference type="ARBA" id="ARBA00060115"/>
    </source>
</evidence>
<keyword evidence="15" id="KW-0808">Transferase</keyword>
<evidence type="ECO:0000256" key="38">
    <source>
        <dbReference type="ARBA" id="ARBA00037001"/>
    </source>
</evidence>
<feature type="transmembrane region" description="Helical" evidence="48">
    <location>
        <begin position="387"/>
        <end position="406"/>
    </location>
</feature>
<comment type="catalytic activity">
    <reaction evidence="36">
        <text>(R)-noradrenaline(out) = (R)-noradrenaline(in)</text>
        <dbReference type="Rhea" id="RHEA:73871"/>
        <dbReference type="ChEBI" id="CHEBI:72587"/>
    </reaction>
</comment>
<dbReference type="CDD" id="cd06626">
    <property type="entry name" value="STKc_MEKK4"/>
    <property type="match status" value="1"/>
</dbReference>
<dbReference type="Gene3D" id="1.10.510.10">
    <property type="entry name" value="Transferase(Phosphotransferase) domain 1"/>
    <property type="match status" value="1"/>
</dbReference>
<feature type="compositionally biased region" description="Basic and acidic residues" evidence="47">
    <location>
        <begin position="1375"/>
        <end position="1384"/>
    </location>
</feature>
<evidence type="ECO:0000313" key="50">
    <source>
        <dbReference type="EMBL" id="EGW05743.1"/>
    </source>
</evidence>
<dbReference type="GO" id="GO:0016323">
    <property type="term" value="C:basolateral plasma membrane"/>
    <property type="evidence" value="ECO:0007669"/>
    <property type="project" value="UniProtKB-SubCell"/>
</dbReference>
<comment type="catalytic activity">
    <reaction evidence="39">
        <text>L-threonyl-[protein] + ATP = O-phospho-L-threonyl-[protein] + ADP + H(+)</text>
        <dbReference type="Rhea" id="RHEA:46608"/>
        <dbReference type="Rhea" id="RHEA-COMP:11060"/>
        <dbReference type="Rhea" id="RHEA-COMP:11605"/>
        <dbReference type="ChEBI" id="CHEBI:15378"/>
        <dbReference type="ChEBI" id="CHEBI:30013"/>
        <dbReference type="ChEBI" id="CHEBI:30616"/>
        <dbReference type="ChEBI" id="CHEBI:61977"/>
        <dbReference type="ChEBI" id="CHEBI:456216"/>
        <dbReference type="EC" id="2.7.11.25"/>
    </reaction>
</comment>
<evidence type="ECO:0000256" key="31">
    <source>
        <dbReference type="ARBA" id="ARBA00036470"/>
    </source>
</evidence>
<evidence type="ECO:0000259" key="49">
    <source>
        <dbReference type="PROSITE" id="PS50011"/>
    </source>
</evidence>
<dbReference type="PROSITE" id="PS00108">
    <property type="entry name" value="PROTEIN_KINASE_ST"/>
    <property type="match status" value="1"/>
</dbReference>
<feature type="non-terminal residue" evidence="50">
    <location>
        <position position="1"/>
    </location>
</feature>
<evidence type="ECO:0000256" key="43">
    <source>
        <dbReference type="ARBA" id="ARBA00072456"/>
    </source>
</evidence>
<dbReference type="EC" id="2.7.11.25" evidence="9"/>
<dbReference type="FunFam" id="1.20.1250.20:FF:000165">
    <property type="entry name" value="Solute carrier family 22 member 3"/>
    <property type="match status" value="1"/>
</dbReference>
<dbReference type="GO" id="GO:0046872">
    <property type="term" value="F:metal ion binding"/>
    <property type="evidence" value="ECO:0007669"/>
    <property type="project" value="UniProtKB-KW"/>
</dbReference>
<keyword evidence="17" id="KW-0479">Metal-binding</keyword>
<comment type="cofactor">
    <cofactor evidence="1">
        <name>Mg(2+)</name>
        <dbReference type="ChEBI" id="CHEBI:18420"/>
    </cofactor>
</comment>
<comment type="similarity">
    <text evidence="7">Belongs to the protein kinase superfamily. STE Ser/Thr protein kinase family. MAP kinase kinase kinase subfamily.</text>
</comment>
<feature type="compositionally biased region" description="Acidic residues" evidence="47">
    <location>
        <begin position="457"/>
        <end position="467"/>
    </location>
</feature>
<dbReference type="InterPro" id="IPR000719">
    <property type="entry name" value="Prot_kinase_dom"/>
</dbReference>
<keyword evidence="24" id="KW-0496">Mitochondrion</keyword>
<keyword evidence="13" id="KW-0723">Serine/threonine-protein kinase</keyword>
<dbReference type="Pfam" id="PF00083">
    <property type="entry name" value="Sugar_tr"/>
    <property type="match status" value="1"/>
</dbReference>
<evidence type="ECO:0000256" key="21">
    <source>
        <dbReference type="ARBA" id="ARBA00022842"/>
    </source>
</evidence>
<keyword evidence="25 48" id="KW-0472">Membrane</keyword>
<feature type="transmembrane region" description="Helical" evidence="48">
    <location>
        <begin position="5"/>
        <end position="26"/>
    </location>
</feature>
<dbReference type="STRING" id="10029.G3HGQ5"/>
<evidence type="ECO:0000256" key="47">
    <source>
        <dbReference type="SAM" id="MobiDB-lite"/>
    </source>
</evidence>
<feature type="transmembrane region" description="Helical" evidence="48">
    <location>
        <begin position="331"/>
        <end position="353"/>
    </location>
</feature>
<evidence type="ECO:0000256" key="12">
    <source>
        <dbReference type="ARBA" id="ARBA00022490"/>
    </source>
</evidence>
<dbReference type="Pfam" id="PF19431">
    <property type="entry name" value="MEKK4_N"/>
    <property type="match status" value="3"/>
</dbReference>
<evidence type="ECO:0000256" key="37">
    <source>
        <dbReference type="ARBA" id="ARBA00036998"/>
    </source>
</evidence>
<organism evidence="50 51">
    <name type="scientific">Cricetulus griseus</name>
    <name type="common">Chinese hamster</name>
    <name type="synonym">Cricetulus barabensis griseus</name>
    <dbReference type="NCBI Taxonomy" id="10029"/>
    <lineage>
        <taxon>Eukaryota</taxon>
        <taxon>Metazoa</taxon>
        <taxon>Chordata</taxon>
        <taxon>Craniata</taxon>
        <taxon>Vertebrata</taxon>
        <taxon>Euteleostomi</taxon>
        <taxon>Mammalia</taxon>
        <taxon>Eutheria</taxon>
        <taxon>Euarchontoglires</taxon>
        <taxon>Glires</taxon>
        <taxon>Rodentia</taxon>
        <taxon>Myomorpha</taxon>
        <taxon>Muroidea</taxon>
        <taxon>Cricetidae</taxon>
        <taxon>Cricetinae</taxon>
        <taxon>Cricetulus</taxon>
    </lineage>
</organism>
<dbReference type="PANTHER" id="PTHR48016">
    <property type="entry name" value="MAP KINASE KINASE KINASE SSK2-RELATED-RELATED"/>
    <property type="match status" value="1"/>
</dbReference>
<evidence type="ECO:0000256" key="29">
    <source>
        <dbReference type="ARBA" id="ARBA00035897"/>
    </source>
</evidence>
<comment type="catalytic activity">
    <reaction evidence="29">
        <text>(R)-adrenaline(out) = (R)-adrenaline(in)</text>
        <dbReference type="Rhea" id="RHEA:73875"/>
        <dbReference type="ChEBI" id="CHEBI:71406"/>
    </reaction>
</comment>
<feature type="transmembrane region" description="Helical" evidence="48">
    <location>
        <begin position="162"/>
        <end position="182"/>
    </location>
</feature>
<evidence type="ECO:0000313" key="51">
    <source>
        <dbReference type="Proteomes" id="UP000001075"/>
    </source>
</evidence>
<evidence type="ECO:0000256" key="39">
    <source>
        <dbReference type="ARBA" id="ARBA00047559"/>
    </source>
</evidence>
<evidence type="ECO:0000256" key="6">
    <source>
        <dbReference type="ARBA" id="ARBA00004649"/>
    </source>
</evidence>
<evidence type="ECO:0000256" key="26">
    <source>
        <dbReference type="ARBA" id="ARBA00023180"/>
    </source>
</evidence>
<keyword evidence="10" id="KW-0813">Transport</keyword>
<evidence type="ECO:0000256" key="11">
    <source>
        <dbReference type="ARBA" id="ARBA00022475"/>
    </source>
</evidence>
<comment type="catalytic activity">
    <reaction evidence="32">
        <text>dopamine(out) = dopamine(in)</text>
        <dbReference type="Rhea" id="RHEA:73863"/>
        <dbReference type="ChEBI" id="CHEBI:59905"/>
    </reaction>
</comment>
<dbReference type="Gene3D" id="1.20.1250.20">
    <property type="entry name" value="MFS general substrate transporter like domains"/>
    <property type="match status" value="1"/>
</dbReference>
<dbReference type="GO" id="GO:0051608">
    <property type="term" value="P:histamine transport"/>
    <property type="evidence" value="ECO:0007669"/>
    <property type="project" value="UniProtKB-ARBA"/>
</dbReference>
<keyword evidence="23" id="KW-0406">Ion transport</keyword>
<dbReference type="GO" id="GO:0008504">
    <property type="term" value="F:monoamine transmembrane transporter activity"/>
    <property type="evidence" value="ECO:0007669"/>
    <property type="project" value="UniProtKB-ARBA"/>
</dbReference>
<feature type="transmembrane region" description="Helical" evidence="48">
    <location>
        <begin position="248"/>
        <end position="267"/>
    </location>
</feature>
<dbReference type="PROSITE" id="PS50011">
    <property type="entry name" value="PROTEIN_KINASE_DOM"/>
    <property type="match status" value="1"/>
</dbReference>
<evidence type="ECO:0000256" key="44">
    <source>
        <dbReference type="ARBA" id="ARBA00079877"/>
    </source>
</evidence>
<gene>
    <name evidence="50" type="ORF">I79_009795</name>
</gene>
<dbReference type="InterPro" id="IPR011009">
    <property type="entry name" value="Kinase-like_dom_sf"/>
</dbReference>
<keyword evidence="11" id="KW-1003">Cell membrane</keyword>
<evidence type="ECO:0000256" key="2">
    <source>
        <dbReference type="ARBA" id="ARBA00004325"/>
    </source>
</evidence>
<feature type="region of interest" description="Disordered" evidence="47">
    <location>
        <begin position="1367"/>
        <end position="1397"/>
    </location>
</feature>
<feature type="compositionally biased region" description="Polar residues" evidence="47">
    <location>
        <begin position="1344"/>
        <end position="1353"/>
    </location>
</feature>
<comment type="catalytic activity">
    <reaction evidence="37">
        <text>tyramine(in) = tyramine(out)</text>
        <dbReference type="Rhea" id="RHEA:74783"/>
        <dbReference type="ChEBI" id="CHEBI:327995"/>
    </reaction>
</comment>
<evidence type="ECO:0000256" key="34">
    <source>
        <dbReference type="ARBA" id="ARBA00036661"/>
    </source>
</evidence>
<evidence type="ECO:0000256" key="46">
    <source>
        <dbReference type="PROSITE-ProRule" id="PRU10141"/>
    </source>
</evidence>
<evidence type="ECO:0000256" key="7">
    <source>
        <dbReference type="ARBA" id="ARBA00006529"/>
    </source>
</evidence>
<keyword evidence="14" id="KW-0597">Phosphoprotein</keyword>
<keyword evidence="20 46" id="KW-0067">ATP-binding</keyword>
<evidence type="ECO:0000256" key="27">
    <source>
        <dbReference type="ARBA" id="ARBA00023242"/>
    </source>
</evidence>
<dbReference type="eggNOG" id="KOG4645">
    <property type="taxonomic scope" value="Eukaryota"/>
</dbReference>
<evidence type="ECO:0000256" key="28">
    <source>
        <dbReference type="ARBA" id="ARBA00035884"/>
    </source>
</evidence>
<comment type="subcellular location">
    <subcellularLocation>
        <location evidence="3">Apical cell membrane</location>
        <topology evidence="3">Multi-pass membrane protein</topology>
    </subcellularLocation>
    <subcellularLocation>
        <location evidence="4">Basolateral cell membrane</location>
        <topology evidence="4">Multi-pass membrane protein</topology>
    </subcellularLocation>
    <subcellularLocation>
        <location evidence="5">Cytoplasm</location>
        <location evidence="5">Perinuclear region</location>
    </subcellularLocation>
    <subcellularLocation>
        <location evidence="2">Mitochondrion membrane</location>
    </subcellularLocation>
    <subcellularLocation>
        <location evidence="6">Nucleus outer membrane</location>
    </subcellularLocation>
</comment>
<dbReference type="Proteomes" id="UP000001075">
    <property type="component" value="Unassembled WGS sequence"/>
</dbReference>
<comment type="catalytic activity">
    <reaction evidence="38">
        <text>histamine(out) = histamine(in)</text>
        <dbReference type="Rhea" id="RHEA:73879"/>
        <dbReference type="ChEBI" id="CHEBI:58432"/>
    </reaction>
</comment>
<comment type="catalytic activity">
    <reaction evidence="28">
        <text>agmatine(out) = agmatine(in)</text>
        <dbReference type="Rhea" id="RHEA:72131"/>
        <dbReference type="ChEBI" id="CHEBI:58145"/>
    </reaction>
</comment>
<comment type="catalytic activity">
    <reaction evidence="35">
        <text>guanidine(out) = guanidine(in)</text>
        <dbReference type="Rhea" id="RHEA:73883"/>
        <dbReference type="ChEBI" id="CHEBI:30087"/>
    </reaction>
</comment>
<dbReference type="GO" id="GO:0006811">
    <property type="term" value="P:monoatomic ion transport"/>
    <property type="evidence" value="ECO:0007669"/>
    <property type="project" value="UniProtKB-KW"/>
</dbReference>
<comment type="catalytic activity">
    <reaction evidence="30">
        <text>L-histidyl-L-proline diketopiperazine(in) = L-histidyl-L-proline diketopiperazine(out)</text>
        <dbReference type="Rhea" id="RHEA:74787"/>
        <dbReference type="ChEBI" id="CHEBI:90039"/>
    </reaction>
</comment>
<comment type="catalytic activity">
    <reaction evidence="34">
        <text>(R)-salsolinol(in) = (R)-salsolinol(out)</text>
        <dbReference type="Rhea" id="RHEA:74791"/>
        <dbReference type="ChEBI" id="CHEBI:194082"/>
    </reaction>
</comment>
<evidence type="ECO:0000256" key="23">
    <source>
        <dbReference type="ARBA" id="ARBA00023065"/>
    </source>
</evidence>
<evidence type="ECO:0000256" key="5">
    <source>
        <dbReference type="ARBA" id="ARBA00004556"/>
    </source>
</evidence>
<protein>
    <recommendedName>
        <fullName evidence="42">Mitogen-activated protein kinase kinase kinase 4</fullName>
        <ecNumber evidence="9">2.7.11.25</ecNumber>
    </recommendedName>
    <alternativeName>
        <fullName evidence="45">MAPK/ERK kinase kinase 4</fullName>
    </alternativeName>
    <alternativeName>
        <fullName evidence="44">Organic cation transporter 3</fullName>
    </alternativeName>
    <alternativeName>
        <fullName evidence="43">Solute carrier family 22 member 3</fullName>
    </alternativeName>
</protein>
<evidence type="ECO:0000256" key="45">
    <source>
        <dbReference type="ARBA" id="ARBA00083883"/>
    </source>
</evidence>
<keyword evidence="19 50" id="KW-0418">Kinase</keyword>
<dbReference type="GO" id="GO:0005326">
    <property type="term" value="F:neurotransmitter transmembrane transporter activity"/>
    <property type="evidence" value="ECO:0007669"/>
    <property type="project" value="UniProtKB-ARBA"/>
</dbReference>
<dbReference type="FunFam" id="1.10.510.10:FF:000122">
    <property type="entry name" value="Mitogen-activated protein kinase kinase kinase 4"/>
    <property type="match status" value="1"/>
</dbReference>
<dbReference type="GO" id="GO:0006837">
    <property type="term" value="P:serotonin transport"/>
    <property type="evidence" value="ECO:0007669"/>
    <property type="project" value="UniProtKB-ARBA"/>
</dbReference>
<dbReference type="GO" id="GO:0015874">
    <property type="term" value="P:norepinephrine transport"/>
    <property type="evidence" value="ECO:0007669"/>
    <property type="project" value="UniProtKB-ARBA"/>
</dbReference>
<keyword evidence="18 46" id="KW-0547">Nucleotide-binding</keyword>
<dbReference type="InterPro" id="IPR008271">
    <property type="entry name" value="Ser/Thr_kinase_AS"/>
</dbReference>
<accession>G3HGQ5</accession>
<evidence type="ECO:0000256" key="42">
    <source>
        <dbReference type="ARBA" id="ARBA00069057"/>
    </source>
</evidence>
<evidence type="ECO:0000256" key="32">
    <source>
        <dbReference type="ARBA" id="ARBA00036483"/>
    </source>
</evidence>
<evidence type="ECO:0000256" key="3">
    <source>
        <dbReference type="ARBA" id="ARBA00004424"/>
    </source>
</evidence>
<dbReference type="SUPFAM" id="SSF103473">
    <property type="entry name" value="MFS general substrate transporter"/>
    <property type="match status" value="1"/>
</dbReference>
<name>G3HGQ5_CRIGR</name>
<comment type="catalytic activity">
    <reaction evidence="40">
        <text>L-seryl-[protein] + ATP = O-phospho-L-seryl-[protein] + ADP + H(+)</text>
        <dbReference type="Rhea" id="RHEA:17989"/>
        <dbReference type="Rhea" id="RHEA-COMP:9863"/>
        <dbReference type="Rhea" id="RHEA-COMP:11604"/>
        <dbReference type="ChEBI" id="CHEBI:15378"/>
        <dbReference type="ChEBI" id="CHEBI:29999"/>
        <dbReference type="ChEBI" id="CHEBI:30616"/>
        <dbReference type="ChEBI" id="CHEBI:83421"/>
        <dbReference type="ChEBI" id="CHEBI:456216"/>
        <dbReference type="EC" id="2.7.11.25"/>
    </reaction>
</comment>
<evidence type="ECO:0000256" key="13">
    <source>
        <dbReference type="ARBA" id="ARBA00022527"/>
    </source>
</evidence>
<feature type="region of interest" description="Disordered" evidence="47">
    <location>
        <begin position="455"/>
        <end position="526"/>
    </location>
</feature>
<dbReference type="InterPro" id="IPR005828">
    <property type="entry name" value="MFS_sugar_transport-like"/>
</dbReference>
<comment type="catalytic activity">
    <reaction evidence="31">
        <text>serotonin(out) = serotonin(in)</text>
        <dbReference type="Rhea" id="RHEA:73867"/>
        <dbReference type="ChEBI" id="CHEBI:350546"/>
    </reaction>
</comment>
<dbReference type="GO" id="GO:0031966">
    <property type="term" value="C:mitochondrial membrane"/>
    <property type="evidence" value="ECO:0007669"/>
    <property type="project" value="UniProtKB-SubCell"/>
</dbReference>
<evidence type="ECO:0000256" key="33">
    <source>
        <dbReference type="ARBA" id="ARBA00036490"/>
    </source>
</evidence>
<evidence type="ECO:0000256" key="25">
    <source>
        <dbReference type="ARBA" id="ARBA00023136"/>
    </source>
</evidence>
<evidence type="ECO:0000256" key="1">
    <source>
        <dbReference type="ARBA" id="ARBA00001946"/>
    </source>
</evidence>
<feature type="binding site" evidence="46">
    <location>
        <position position="1495"/>
    </location>
    <ligand>
        <name>ATP</name>
        <dbReference type="ChEBI" id="CHEBI:30616"/>
    </ligand>
</feature>
<evidence type="ECO:0000256" key="8">
    <source>
        <dbReference type="ARBA" id="ARBA00009203"/>
    </source>
</evidence>
<dbReference type="GO" id="GO:0015651">
    <property type="term" value="F:quaternary ammonium group transmembrane transporter activity"/>
    <property type="evidence" value="ECO:0007669"/>
    <property type="project" value="UniProtKB-ARBA"/>
</dbReference>
<keyword evidence="16 48" id="KW-0812">Transmembrane</keyword>
<keyword evidence="27" id="KW-0539">Nucleus</keyword>
<evidence type="ECO:0000256" key="19">
    <source>
        <dbReference type="ARBA" id="ARBA00022777"/>
    </source>
</evidence>
<feature type="transmembrane region" description="Helical" evidence="48">
    <location>
        <begin position="188"/>
        <end position="209"/>
    </location>
</feature>
<dbReference type="GO" id="GO:0048471">
    <property type="term" value="C:perinuclear region of cytoplasm"/>
    <property type="evidence" value="ECO:0007669"/>
    <property type="project" value="UniProtKB-SubCell"/>
</dbReference>
<comment type="function">
    <text evidence="41">Component of a protein kinase signal transduction cascade. Activates the CSBP2, P38 and JNK MAPK pathways, but not the ERK pathway. Specifically phosphorylates and activates MAP2K4 and MAP2K6.</text>
</comment>
<comment type="similarity">
    <text evidence="8">Belongs to the major facilitator (TC 2.A.1) superfamily. Organic cation transporter (TC 2.A.1.19) family.</text>
</comment>
<dbReference type="SUPFAM" id="SSF56112">
    <property type="entry name" value="Protein kinase-like (PK-like)"/>
    <property type="match status" value="1"/>
</dbReference>
<dbReference type="EMBL" id="JH000359">
    <property type="protein sequence ID" value="EGW05743.1"/>
    <property type="molecule type" value="Genomic_DNA"/>
</dbReference>
<evidence type="ECO:0000256" key="14">
    <source>
        <dbReference type="ARBA" id="ARBA00022553"/>
    </source>
</evidence>
<dbReference type="GO" id="GO:0005524">
    <property type="term" value="F:ATP binding"/>
    <property type="evidence" value="ECO:0007669"/>
    <property type="project" value="UniProtKB-UniRule"/>
</dbReference>
<proteinExistence type="inferred from homology"/>
<dbReference type="Pfam" id="PF00069">
    <property type="entry name" value="Pkinase"/>
    <property type="match status" value="1"/>
</dbReference>
<dbReference type="FunCoup" id="G3HGQ5">
    <property type="interactions" value="2940"/>
</dbReference>
<feature type="transmembrane region" description="Helical" evidence="48">
    <location>
        <begin position="221"/>
        <end position="242"/>
    </location>
</feature>
<dbReference type="InterPro" id="IPR050538">
    <property type="entry name" value="MAP_kinase_kinase_kinase"/>
</dbReference>
<comment type="catalytic activity">
    <reaction evidence="33">
        <text>spermidine(in) = spermidine(out)</text>
        <dbReference type="Rhea" id="RHEA:35039"/>
        <dbReference type="ChEBI" id="CHEBI:57834"/>
    </reaction>
</comment>
<evidence type="ECO:0000256" key="15">
    <source>
        <dbReference type="ARBA" id="ARBA00022679"/>
    </source>
</evidence>
<dbReference type="InterPro" id="IPR036259">
    <property type="entry name" value="MFS_trans_sf"/>
</dbReference>
<dbReference type="PANTHER" id="PTHR48016:SF32">
    <property type="entry name" value="MITOGEN-ACTIVATED PROTEIN KINASE KINASE KINASE 4"/>
    <property type="match status" value="1"/>
</dbReference>
<evidence type="ECO:0000256" key="16">
    <source>
        <dbReference type="ARBA" id="ARBA00022692"/>
    </source>
</evidence>
<feature type="transmembrane region" description="Helical" evidence="48">
    <location>
        <begin position="138"/>
        <end position="155"/>
    </location>
</feature>
<evidence type="ECO:0000256" key="36">
    <source>
        <dbReference type="ARBA" id="ARBA00036845"/>
    </source>
</evidence>
<dbReference type="PROSITE" id="PS00107">
    <property type="entry name" value="PROTEIN_KINASE_ATP"/>
    <property type="match status" value="1"/>
</dbReference>
<feature type="domain" description="Protein kinase" evidence="49">
    <location>
        <begin position="1466"/>
        <end position="1724"/>
    </location>
</feature>
<feature type="transmembrane region" description="Helical" evidence="48">
    <location>
        <begin position="359"/>
        <end position="380"/>
    </location>
</feature>
<evidence type="ECO:0000256" key="40">
    <source>
        <dbReference type="ARBA" id="ARBA00048329"/>
    </source>
</evidence>
<dbReference type="GO" id="GO:0016324">
    <property type="term" value="C:apical plasma membrane"/>
    <property type="evidence" value="ECO:0007669"/>
    <property type="project" value="UniProtKB-SubCell"/>
</dbReference>
<evidence type="ECO:0000256" key="17">
    <source>
        <dbReference type="ARBA" id="ARBA00022723"/>
    </source>
</evidence>
<keyword evidence="22 48" id="KW-1133">Transmembrane helix</keyword>
<feature type="compositionally biased region" description="Basic residues" evidence="47">
    <location>
        <begin position="482"/>
        <end position="492"/>
    </location>
</feature>
<evidence type="ECO:0000256" key="35">
    <source>
        <dbReference type="ARBA" id="ARBA00036754"/>
    </source>
</evidence>
<dbReference type="GO" id="GO:0005640">
    <property type="term" value="C:nuclear outer membrane"/>
    <property type="evidence" value="ECO:0007669"/>
    <property type="project" value="UniProtKB-SubCell"/>
</dbReference>
<sequence length="1824" mass="205789">FQRRVFLLLCLTGVTFAFLFVGVVFLGSQPDYYWCRGPRATELAERCAWSPEEEWNLTAPELRAPAERRGQGHCHRYLLEATNASTELSCDPLAAFPNRSAPLVPCSGDWRYVETHSTIVSQFDLVCVNAWMLDLTQAILNLGFLAGAFTLGYAADRYGRIVIYLISCFGVGVTGVVVAFAPNFSVFVIFRFLQGVFGKGAWMTCFVIVTEIVGSKQRRIVGIVIQMFFTLGIILLPGIAYFTPSWQGIQLAISLPSFLFLLYYWVVPESPRWLITRKQGEKALQILRHVAKCNGKYLSPNYSEITVTDEEVSNPSFLDLVRTPQMRKCTLILMFAWFTSAVVYQGLVMRLGIVGDNLYIDFFISGLVELPAALLILLTIERLGRRLPFAASNIVAGVACLVTAFLPEGILASVCGGLVMLLPETKGIALPETVDDVEKLGRPECMLGESACRSLESDPEDFSDEVNTENLYSTSPPSTPRQMKRLSTKHQRNSLGRPASRSNLKEKMNTPNQSPHKDAGKGVETVEEYSYKQEKKIRATLRTTERDHKKNAQCSFMLDSVAGSLPKKSIPDVDLNKPYLSLGCSNAKLPVSMPMPIARTARQTSRSDCPADRLKFFETLRLLLKLTSVSKKKDREQRGQENTAAFWFNRSNELIWLELQAWHAGRTINDQDLFLYTARQAIPDIINEILTFKVNYGSIAFARNGAGFNGTSLEGQCRTPHGTNSTGCSTYHEHLQRQRVSFEQVKRIMELLEYIEALYPSLQALQKDYERYAAKDFEDRVQALCLWLNITKDLNQKLRIMGTVLGIKNLSDIGWPVFEIPSPRPSKGHEPEDEGEDTEGELKELESGTEESDEERTPSPRVPELRPSTDNVLDIHSQDCISRKLERLESEEDSAGWGAADCGTEASFSRHCLTSIYRPFVDKALKQMGLRKLILRLHKLMHGSLQRARVALAKSDHPVEFSDFPGPMWGSDYVQLSGTPPSSEQKCSPVSWEELKAMDLPSFEPAFLVLCRVLLNVIHECLKLRLEQRPAGEPSLLSIKQLVRECKEVLKGGLLMKQYYQFMLQEVLDGLEKTDCNMDAFEEDLQKMLMVGCFAFSSDIAGMLLKSTGSFLESGLQESCAELWTSADDNSAADELRRSVIEISRALKELFHEARERASKALGFAKMLRKDLEIAAEFVLSASVQELLDVLKAKQYVKNDALELCNRVSDAIDRVDHMFTLEFDAEVDESESATLQQYYREAMIQGYNFGFEYHKEVVRLMSGEFRQKIGDKYISFARKWMNYVLTKCESGRGTRPSTRSVPSDARNHGNSVAAAAVAAAATTATGRPGPGGGDPAPAKPVNTAPETRGSSVPENDRLASIAAELQFRSLSRHSSPTEEREEPAYPRSDSSGSTRRSWELRTLISQTKDSASKQGPIEAIQKSVRLFEERRYREMRRKNIIGQVCDTPKSYDNIMHVGLRKVTFKWQRGNKIGEGQYGKVYTCISVDTGELMAMKEIRFQPNDHKTIKETADELKIFEGIKHPNLVRYFGVELHREEMYIFMEYCDEGTLEEVSRLGLQEHVIRLYSKQITVAINVLHDHGIVHRDIKGANIFLTSSGLIKLGDFGCSVKLKNNTQTMPGEVNSTLGTAAYMAPEVITRAKGEGHGRAADIWSLGCVVIEMVTGKRPWHEYEHNFQIMYKVGMGHKPPIPERLSPEGKDFLSHCLESDPKMRWTASQLLDHAFVKVWPIAEIVLLRVKHLSLVLHLAPEIWKLKYKILIPQMDKNYQIWIRQDTEWDFKETRIALVLENVWSARPCRRIKSCDVMETDVTCRVKEDLELEPWSL</sequence>
<feature type="region of interest" description="Disordered" evidence="47">
    <location>
        <begin position="1290"/>
        <end position="1355"/>
    </location>
</feature>
<evidence type="ECO:0000256" key="48">
    <source>
        <dbReference type="SAM" id="Phobius"/>
    </source>
</evidence>
<feature type="region of interest" description="Disordered" evidence="47">
    <location>
        <begin position="821"/>
        <end position="869"/>
    </location>
</feature>
<evidence type="ECO:0000256" key="22">
    <source>
        <dbReference type="ARBA" id="ARBA00022989"/>
    </source>
</evidence>
<evidence type="ECO:0000256" key="24">
    <source>
        <dbReference type="ARBA" id="ARBA00023128"/>
    </source>
</evidence>
<dbReference type="InParanoid" id="G3HGQ5"/>
<evidence type="ECO:0000256" key="10">
    <source>
        <dbReference type="ARBA" id="ARBA00022448"/>
    </source>
</evidence>
<dbReference type="GO" id="GO:0015872">
    <property type="term" value="P:dopamine transport"/>
    <property type="evidence" value="ECO:0007669"/>
    <property type="project" value="UniProtKB-ARBA"/>
</dbReference>
<evidence type="ECO:0000256" key="20">
    <source>
        <dbReference type="ARBA" id="ARBA00022840"/>
    </source>
</evidence>
<evidence type="ECO:0000256" key="30">
    <source>
        <dbReference type="ARBA" id="ARBA00035901"/>
    </source>
</evidence>
<keyword evidence="12" id="KW-0963">Cytoplasm</keyword>
<evidence type="ECO:0000256" key="9">
    <source>
        <dbReference type="ARBA" id="ARBA00012406"/>
    </source>
</evidence>
<evidence type="ECO:0000256" key="4">
    <source>
        <dbReference type="ARBA" id="ARBA00004554"/>
    </source>
</evidence>
<dbReference type="SMART" id="SM00220">
    <property type="entry name" value="S_TKc"/>
    <property type="match status" value="1"/>
</dbReference>
<dbReference type="GO" id="GO:0004709">
    <property type="term" value="F:MAP kinase kinase kinase activity"/>
    <property type="evidence" value="ECO:0007669"/>
    <property type="project" value="UniProtKB-EC"/>
</dbReference>
<dbReference type="InterPro" id="IPR017441">
    <property type="entry name" value="Protein_kinase_ATP_BS"/>
</dbReference>
<evidence type="ECO:0000256" key="18">
    <source>
        <dbReference type="ARBA" id="ARBA00022741"/>
    </source>
</evidence>